<feature type="chain" id="PRO_5040341002" evidence="1">
    <location>
        <begin position="28"/>
        <end position="90"/>
    </location>
</feature>
<sequence>MKPSRAAVLVLVTALVLALPLVPVAEASCDADPIGRSCREGVNNGSFNEPDFIKPCCVYLSGGYISCLCEIRLQISLSAPGQIFCPNIPC</sequence>
<accession>A0A9R0Z1L3</accession>
<keyword evidence="3" id="KW-1185">Reference proteome</keyword>
<reference evidence="2 3" key="1">
    <citation type="submission" date="2017-09" db="EMBL/GenBank/DDBJ databases">
        <authorList>
            <consortium name="International Durum Wheat Genome Sequencing Consortium (IDWGSC)"/>
            <person name="Milanesi L."/>
        </authorList>
    </citation>
    <scope>NUCLEOTIDE SEQUENCE [LARGE SCALE GENOMIC DNA]</scope>
    <source>
        <strain evidence="3">cv. Svevo</strain>
    </source>
</reference>
<organism evidence="2 3">
    <name type="scientific">Triticum turgidum subsp. durum</name>
    <name type="common">Durum wheat</name>
    <name type="synonym">Triticum durum</name>
    <dbReference type="NCBI Taxonomy" id="4567"/>
    <lineage>
        <taxon>Eukaryota</taxon>
        <taxon>Viridiplantae</taxon>
        <taxon>Streptophyta</taxon>
        <taxon>Embryophyta</taxon>
        <taxon>Tracheophyta</taxon>
        <taxon>Spermatophyta</taxon>
        <taxon>Magnoliopsida</taxon>
        <taxon>Liliopsida</taxon>
        <taxon>Poales</taxon>
        <taxon>Poaceae</taxon>
        <taxon>BOP clade</taxon>
        <taxon>Pooideae</taxon>
        <taxon>Triticodae</taxon>
        <taxon>Triticeae</taxon>
        <taxon>Triticinae</taxon>
        <taxon>Triticum</taxon>
    </lineage>
</organism>
<proteinExistence type="predicted"/>
<keyword evidence="1" id="KW-0732">Signal</keyword>
<name>A0A9R0Z1L3_TRITD</name>
<protein>
    <submittedName>
        <fullName evidence="2">Uncharacterized protein</fullName>
    </submittedName>
</protein>
<dbReference type="EMBL" id="LT934123">
    <property type="protein sequence ID" value="VAI68794.1"/>
    <property type="molecule type" value="Genomic_DNA"/>
</dbReference>
<feature type="signal peptide" evidence="1">
    <location>
        <begin position="1"/>
        <end position="27"/>
    </location>
</feature>
<evidence type="ECO:0000313" key="3">
    <source>
        <dbReference type="Proteomes" id="UP000324705"/>
    </source>
</evidence>
<dbReference type="OMA" id="DFIKPCC"/>
<evidence type="ECO:0000313" key="2">
    <source>
        <dbReference type="EMBL" id="VAI68794.1"/>
    </source>
</evidence>
<dbReference type="Gramene" id="TRITD7Av1G007390.1">
    <property type="protein sequence ID" value="TRITD7Av1G007390.1"/>
    <property type="gene ID" value="TRITD7Av1G007390"/>
</dbReference>
<dbReference type="Proteomes" id="UP000324705">
    <property type="component" value="Chromosome 7A"/>
</dbReference>
<evidence type="ECO:0000256" key="1">
    <source>
        <dbReference type="SAM" id="SignalP"/>
    </source>
</evidence>
<gene>
    <name evidence="2" type="ORF">TRITD_7Av1G007390</name>
</gene>
<dbReference type="AlphaFoldDB" id="A0A9R0Z1L3"/>